<evidence type="ECO:0000313" key="3">
    <source>
        <dbReference type="Proteomes" id="UP000542742"/>
    </source>
</evidence>
<evidence type="ECO:0000313" key="2">
    <source>
        <dbReference type="EMBL" id="MBB4691441.1"/>
    </source>
</evidence>
<dbReference type="AlphaFoldDB" id="A0A7W7CMU3"/>
<reference evidence="2 3" key="1">
    <citation type="submission" date="2020-08" db="EMBL/GenBank/DDBJ databases">
        <title>Sequencing the genomes of 1000 actinobacteria strains.</title>
        <authorList>
            <person name="Klenk H.-P."/>
        </authorList>
    </citation>
    <scope>NUCLEOTIDE SEQUENCE [LARGE SCALE GENOMIC DNA]</scope>
    <source>
        <strain evidence="2 3">DSM 45518</strain>
    </source>
</reference>
<evidence type="ECO:0000256" key="1">
    <source>
        <dbReference type="SAM" id="MobiDB-lite"/>
    </source>
</evidence>
<protein>
    <submittedName>
        <fullName evidence="2">Uncharacterized protein</fullName>
    </submittedName>
</protein>
<comment type="caution">
    <text evidence="2">The sequence shown here is derived from an EMBL/GenBank/DDBJ whole genome shotgun (WGS) entry which is preliminary data.</text>
</comment>
<accession>A0A7W7CMU3</accession>
<gene>
    <name evidence="2" type="ORF">BKA14_001589</name>
</gene>
<dbReference type="EMBL" id="JACHMF010000001">
    <property type="protein sequence ID" value="MBB4691441.1"/>
    <property type="molecule type" value="Genomic_DNA"/>
</dbReference>
<feature type="region of interest" description="Disordered" evidence="1">
    <location>
        <begin position="48"/>
        <end position="77"/>
    </location>
</feature>
<proteinExistence type="predicted"/>
<dbReference type="Proteomes" id="UP000542742">
    <property type="component" value="Unassembled WGS sequence"/>
</dbReference>
<feature type="compositionally biased region" description="Polar residues" evidence="1">
    <location>
        <begin position="65"/>
        <end position="77"/>
    </location>
</feature>
<name>A0A7W7CMU3_9ACTN</name>
<keyword evidence="3" id="KW-1185">Reference proteome</keyword>
<dbReference type="RefSeq" id="WP_184950258.1">
    <property type="nucleotide sequence ID" value="NZ_BOMC01000006.1"/>
</dbReference>
<sequence>MAVLGTQVTPTVLRSPDGRHLAITEKQLGPDPHLRLRLVDLVDATEHTMPWPPTTSPYGPAACTTGRSTSPQVAAPA</sequence>
<organism evidence="2 3">
    <name type="scientific">Paractinoplanes abujensis</name>
    <dbReference type="NCBI Taxonomy" id="882441"/>
    <lineage>
        <taxon>Bacteria</taxon>
        <taxon>Bacillati</taxon>
        <taxon>Actinomycetota</taxon>
        <taxon>Actinomycetes</taxon>
        <taxon>Micromonosporales</taxon>
        <taxon>Micromonosporaceae</taxon>
        <taxon>Paractinoplanes</taxon>
    </lineage>
</organism>